<feature type="coiled-coil region" evidence="9">
    <location>
        <begin position="104"/>
        <end position="174"/>
    </location>
</feature>
<proteinExistence type="predicted"/>
<keyword evidence="2" id="KW-0403">Intermediate filament</keyword>
<dbReference type="PANTHER" id="PTHR23239:SF167">
    <property type="entry name" value="KERATIN, TYPE I CYTOSKELETAL 20"/>
    <property type="match status" value="1"/>
</dbReference>
<evidence type="ECO:0000259" key="10">
    <source>
        <dbReference type="PROSITE" id="PS51842"/>
    </source>
</evidence>
<dbReference type="GeneID" id="109376899"/>
<evidence type="ECO:0000256" key="5">
    <source>
        <dbReference type="ARBA" id="ARBA00038712"/>
    </source>
</evidence>
<feature type="domain" description="IF rod" evidence="10">
    <location>
        <begin position="107"/>
        <end position="418"/>
    </location>
</feature>
<evidence type="ECO:0000256" key="2">
    <source>
        <dbReference type="ARBA" id="ARBA00022754"/>
    </source>
</evidence>
<evidence type="ECO:0000313" key="12">
    <source>
        <dbReference type="RefSeq" id="XP_019488597.1"/>
    </source>
</evidence>
<evidence type="ECO:0000256" key="9">
    <source>
        <dbReference type="SAM" id="Coils"/>
    </source>
</evidence>
<dbReference type="PRINTS" id="PR01248">
    <property type="entry name" value="TYPE1KERATIN"/>
</dbReference>
<dbReference type="GO" id="GO:0045109">
    <property type="term" value="P:intermediate filament organization"/>
    <property type="evidence" value="ECO:0007669"/>
    <property type="project" value="TreeGrafter"/>
</dbReference>
<keyword evidence="1" id="KW-0416">Keratin</keyword>
<dbReference type="InterPro" id="IPR002957">
    <property type="entry name" value="Keratin_I"/>
</dbReference>
<evidence type="ECO:0000313" key="11">
    <source>
        <dbReference type="Proteomes" id="UP000694851"/>
    </source>
</evidence>
<name>A0A8B7QKB0_HIPAR</name>
<dbReference type="SMART" id="SM01391">
    <property type="entry name" value="Filament"/>
    <property type="match status" value="1"/>
</dbReference>
<dbReference type="Gene3D" id="1.20.5.1160">
    <property type="entry name" value="Vasodilator-stimulated phosphoprotein"/>
    <property type="match status" value="1"/>
</dbReference>
<sequence length="462" mass="54025">MRLELWLFKNTTDLTDAAHPYQSYWCSLLEFPMDFTNRSLGDLYSFLHSSGVSLSGNMFRRGGIYYLHVTPSVYGGAGGHGTRISVSRRLMNYGYDNNRGNLLLGDEKMTMQNLNDRLANYLEKVRLLEEASIKYEQQIKHWYETKVPSPSRNDKRYDEQIEALKNQIKEAHLERGKWILQVDNCRFTAQDYELKRETEREMRLIVESDICGMRKLIDELSLRKTDLEIQIEDLNKDLLLLKKEHQQEVDKLRQHLGKTVNVALKAAPGLNISAIIDEMRRRYEALAEENLQKAKQDFQLQTEGLQQDVTRNTQELKEFEAQIKELTCTYQEVDIELKSQLRMKDSLEHTLLTTKAHYNSKLASIQAELNALQAQLSQILTTAKHENQKYQELRDVKIQLEQEIETYRYLLQRGRDIIITESQLSTLEEREIKKIRMIKTVVEERVAGKVVSSEVKQVEENM</sequence>
<dbReference type="AlphaFoldDB" id="A0A8B7QKB0"/>
<dbReference type="GO" id="GO:0005198">
    <property type="term" value="F:structural molecule activity"/>
    <property type="evidence" value="ECO:0007669"/>
    <property type="project" value="InterPro"/>
</dbReference>
<keyword evidence="11" id="KW-1185">Reference proteome</keyword>
<feature type="coiled-coil region" evidence="9">
    <location>
        <begin position="217"/>
        <end position="410"/>
    </location>
</feature>
<dbReference type="Gene3D" id="1.20.5.500">
    <property type="entry name" value="Single helix bin"/>
    <property type="match status" value="1"/>
</dbReference>
<evidence type="ECO:0000256" key="1">
    <source>
        <dbReference type="ARBA" id="ARBA00022744"/>
    </source>
</evidence>
<dbReference type="GO" id="GO:0005882">
    <property type="term" value="C:intermediate filament"/>
    <property type="evidence" value="ECO:0007669"/>
    <property type="project" value="UniProtKB-KW"/>
</dbReference>
<dbReference type="PROSITE" id="PS51842">
    <property type="entry name" value="IF_ROD_2"/>
    <property type="match status" value="1"/>
</dbReference>
<dbReference type="KEGG" id="hai:109376899"/>
<dbReference type="PANTHER" id="PTHR23239">
    <property type="entry name" value="INTERMEDIATE FILAMENT"/>
    <property type="match status" value="1"/>
</dbReference>
<gene>
    <name evidence="12" type="primary">LOC109376899</name>
</gene>
<keyword evidence="3 9" id="KW-0175">Coiled coil</keyword>
<evidence type="ECO:0000256" key="8">
    <source>
        <dbReference type="ARBA" id="ARBA00042487"/>
    </source>
</evidence>
<dbReference type="InterPro" id="IPR039008">
    <property type="entry name" value="IF_rod_dom"/>
</dbReference>
<evidence type="ECO:0000256" key="3">
    <source>
        <dbReference type="ARBA" id="ARBA00023054"/>
    </source>
</evidence>
<dbReference type="OrthoDB" id="2441647at2759"/>
<dbReference type="RefSeq" id="XP_019488597.1">
    <property type="nucleotide sequence ID" value="XM_019633052.1"/>
</dbReference>
<dbReference type="Proteomes" id="UP000694851">
    <property type="component" value="Unplaced"/>
</dbReference>
<dbReference type="GO" id="GO:0030855">
    <property type="term" value="P:epithelial cell differentiation"/>
    <property type="evidence" value="ECO:0007669"/>
    <property type="project" value="TreeGrafter"/>
</dbReference>
<evidence type="ECO:0000256" key="6">
    <source>
        <dbReference type="ARBA" id="ARBA00040318"/>
    </source>
</evidence>
<comment type="subunit">
    <text evidence="5">Heterotetramer of two type I and two type II keratins. Associates with KRT8.</text>
</comment>
<comment type="function">
    <text evidence="4">Plays a significant role in maintaining keratin filament organization in intestinal epithelia. When phosphorylated, plays a role in the secretion of mucin in the small intestine.</text>
</comment>
<dbReference type="Pfam" id="PF00038">
    <property type="entry name" value="Filament"/>
    <property type="match status" value="1"/>
</dbReference>
<accession>A0A8B7QKB0</accession>
<organism evidence="11 12">
    <name type="scientific">Hipposideros armiger</name>
    <name type="common">Great Himalayan leaf-nosed bat</name>
    <dbReference type="NCBI Taxonomy" id="186990"/>
    <lineage>
        <taxon>Eukaryota</taxon>
        <taxon>Metazoa</taxon>
        <taxon>Chordata</taxon>
        <taxon>Craniata</taxon>
        <taxon>Vertebrata</taxon>
        <taxon>Euteleostomi</taxon>
        <taxon>Mammalia</taxon>
        <taxon>Eutheria</taxon>
        <taxon>Laurasiatheria</taxon>
        <taxon>Chiroptera</taxon>
        <taxon>Yinpterochiroptera</taxon>
        <taxon>Rhinolophoidea</taxon>
        <taxon>Hipposideridae</taxon>
        <taxon>Hipposideros</taxon>
    </lineage>
</organism>
<evidence type="ECO:0000256" key="4">
    <source>
        <dbReference type="ARBA" id="ARBA00037685"/>
    </source>
</evidence>
<dbReference type="SUPFAM" id="SSF64593">
    <property type="entry name" value="Intermediate filament protein, coiled coil region"/>
    <property type="match status" value="2"/>
</dbReference>
<protein>
    <recommendedName>
        <fullName evidence="6">Keratin, type I cytoskeletal 20</fullName>
    </recommendedName>
    <alternativeName>
        <fullName evidence="7">Cytokeratin-20</fullName>
    </alternativeName>
    <alternativeName>
        <fullName evidence="8">Keratin-20</fullName>
    </alternativeName>
</protein>
<dbReference type="Gene3D" id="1.20.5.170">
    <property type="match status" value="1"/>
</dbReference>
<evidence type="ECO:0000256" key="7">
    <source>
        <dbReference type="ARBA" id="ARBA00041717"/>
    </source>
</evidence>
<reference evidence="12" key="1">
    <citation type="submission" date="2025-08" db="UniProtKB">
        <authorList>
            <consortium name="RefSeq"/>
        </authorList>
    </citation>
    <scope>IDENTIFICATION</scope>
    <source>
        <tissue evidence="12">Muscle</tissue>
    </source>
</reference>